<feature type="transmembrane region" description="Helical" evidence="1">
    <location>
        <begin position="46"/>
        <end position="68"/>
    </location>
</feature>
<proteinExistence type="predicted"/>
<organism evidence="2">
    <name type="scientific">marine sediment metagenome</name>
    <dbReference type="NCBI Taxonomy" id="412755"/>
    <lineage>
        <taxon>unclassified sequences</taxon>
        <taxon>metagenomes</taxon>
        <taxon>ecological metagenomes</taxon>
    </lineage>
</organism>
<dbReference type="EMBL" id="BARW01034276">
    <property type="protein sequence ID" value="GAJ04626.1"/>
    <property type="molecule type" value="Genomic_DNA"/>
</dbReference>
<keyword evidence="1" id="KW-0472">Membrane</keyword>
<dbReference type="AlphaFoldDB" id="X1UXL5"/>
<gene>
    <name evidence="2" type="ORF">S12H4_53759</name>
</gene>
<accession>X1UXL5</accession>
<sequence>MNAYAVIFAVSVTTGFVLALLVGWAGRRLGVVDVPDGFRKVHGRSVPLLGGVAIFGAFFVSLFLAPWLTGDGRLGLYL</sequence>
<feature type="transmembrane region" description="Helical" evidence="1">
    <location>
        <begin position="6"/>
        <end position="25"/>
    </location>
</feature>
<keyword evidence="1" id="KW-1133">Transmembrane helix</keyword>
<keyword evidence="1" id="KW-0812">Transmembrane</keyword>
<evidence type="ECO:0000256" key="1">
    <source>
        <dbReference type="SAM" id="Phobius"/>
    </source>
</evidence>
<protein>
    <submittedName>
        <fullName evidence="2">Uncharacterized protein</fullName>
    </submittedName>
</protein>
<evidence type="ECO:0000313" key="2">
    <source>
        <dbReference type="EMBL" id="GAJ04626.1"/>
    </source>
</evidence>
<comment type="caution">
    <text evidence="2">The sequence shown here is derived from an EMBL/GenBank/DDBJ whole genome shotgun (WGS) entry which is preliminary data.</text>
</comment>
<feature type="non-terminal residue" evidence="2">
    <location>
        <position position="78"/>
    </location>
</feature>
<name>X1UXL5_9ZZZZ</name>
<reference evidence="2" key="1">
    <citation type="journal article" date="2014" name="Front. Microbiol.">
        <title>High frequency of phylogenetically diverse reductive dehalogenase-homologous genes in deep subseafloor sedimentary metagenomes.</title>
        <authorList>
            <person name="Kawai M."/>
            <person name="Futagami T."/>
            <person name="Toyoda A."/>
            <person name="Takaki Y."/>
            <person name="Nishi S."/>
            <person name="Hori S."/>
            <person name="Arai W."/>
            <person name="Tsubouchi T."/>
            <person name="Morono Y."/>
            <person name="Uchiyama I."/>
            <person name="Ito T."/>
            <person name="Fujiyama A."/>
            <person name="Inagaki F."/>
            <person name="Takami H."/>
        </authorList>
    </citation>
    <scope>NUCLEOTIDE SEQUENCE</scope>
    <source>
        <strain evidence="2">Expedition CK06-06</strain>
    </source>
</reference>